<accession>A0A060TBY7</accession>
<dbReference type="Gene3D" id="3.40.50.720">
    <property type="entry name" value="NAD(P)-binding Rossmann-like Domain"/>
    <property type="match status" value="1"/>
</dbReference>
<evidence type="ECO:0000256" key="1">
    <source>
        <dbReference type="ARBA" id="ARBA00006484"/>
    </source>
</evidence>
<evidence type="ECO:0000256" key="3">
    <source>
        <dbReference type="RuleBase" id="RU000363"/>
    </source>
</evidence>
<dbReference type="InterPro" id="IPR036291">
    <property type="entry name" value="NAD(P)-bd_dom_sf"/>
</dbReference>
<dbReference type="PRINTS" id="PR00081">
    <property type="entry name" value="GDHRDH"/>
</dbReference>
<evidence type="ECO:0000256" key="2">
    <source>
        <dbReference type="ARBA" id="ARBA00023002"/>
    </source>
</evidence>
<dbReference type="EMBL" id="HG937694">
    <property type="protein sequence ID" value="CDP38605.1"/>
    <property type="molecule type" value="Genomic_DNA"/>
</dbReference>
<dbReference type="AlphaFoldDB" id="A0A060TBY7"/>
<protein>
    <submittedName>
        <fullName evidence="4">ARAD1D38368p</fullName>
    </submittedName>
</protein>
<reference evidence="4" key="1">
    <citation type="submission" date="2014-02" db="EMBL/GenBank/DDBJ databases">
        <authorList>
            <person name="Genoscope - CEA"/>
        </authorList>
    </citation>
    <scope>NUCLEOTIDE SEQUENCE</scope>
    <source>
        <strain evidence="4">LS3</strain>
    </source>
</reference>
<dbReference type="GO" id="GO:0016616">
    <property type="term" value="F:oxidoreductase activity, acting on the CH-OH group of donors, NAD or NADP as acceptor"/>
    <property type="evidence" value="ECO:0007669"/>
    <property type="project" value="TreeGrafter"/>
</dbReference>
<evidence type="ECO:0000313" key="4">
    <source>
        <dbReference type="EMBL" id="CDP38605.1"/>
    </source>
</evidence>
<gene>
    <name evidence="4" type="ORF">GNLVRS02_ARAD1D38368g</name>
</gene>
<proteinExistence type="inferred from homology"/>
<dbReference type="SUPFAM" id="SSF51735">
    <property type="entry name" value="NAD(P)-binding Rossmann-fold domains"/>
    <property type="match status" value="1"/>
</dbReference>
<dbReference type="Pfam" id="PF00106">
    <property type="entry name" value="adh_short"/>
    <property type="match status" value="1"/>
</dbReference>
<dbReference type="PhylomeDB" id="A0A060TBY7"/>
<dbReference type="PANTHER" id="PTHR24322:SF736">
    <property type="entry name" value="RETINOL DEHYDROGENASE 10"/>
    <property type="match status" value="1"/>
</dbReference>
<reference evidence="4" key="2">
    <citation type="submission" date="2014-06" db="EMBL/GenBank/DDBJ databases">
        <title>The complete genome of Blastobotrys (Arxula) adeninivorans LS3 - a yeast of biotechnological interest.</title>
        <authorList>
            <person name="Kunze G."/>
            <person name="Gaillardin C."/>
            <person name="Czernicka M."/>
            <person name="Durrens P."/>
            <person name="Martin T."/>
            <person name="Boer E."/>
            <person name="Gabaldon T."/>
            <person name="Cruz J."/>
            <person name="Talla E."/>
            <person name="Marck C."/>
            <person name="Goffeau A."/>
            <person name="Barbe V."/>
            <person name="Baret P."/>
            <person name="Baronian K."/>
            <person name="Beier S."/>
            <person name="Bleykasten C."/>
            <person name="Bode R."/>
            <person name="Casaregola S."/>
            <person name="Despons L."/>
            <person name="Fairhead C."/>
            <person name="Giersberg M."/>
            <person name="Gierski P."/>
            <person name="Hahnel U."/>
            <person name="Hartmann A."/>
            <person name="Jankowska D."/>
            <person name="Jubin C."/>
            <person name="Jung P."/>
            <person name="Lafontaine I."/>
            <person name="Leh-Louis V."/>
            <person name="Lemaire M."/>
            <person name="Marcet-Houben M."/>
            <person name="Mascher M."/>
            <person name="Morel G."/>
            <person name="Richard G.-F."/>
            <person name="Riechen J."/>
            <person name="Sacerdot C."/>
            <person name="Sarkar A."/>
            <person name="Savel G."/>
            <person name="Schacherer J."/>
            <person name="Sherman D."/>
            <person name="Straub M.-L."/>
            <person name="Stein N."/>
            <person name="Thierry A."/>
            <person name="Trautwein-Schult A."/>
            <person name="Westhof E."/>
            <person name="Worch S."/>
            <person name="Dujon B."/>
            <person name="Souciet J.-L."/>
            <person name="Wincker P."/>
            <person name="Scholz U."/>
            <person name="Neuveglise N."/>
        </authorList>
    </citation>
    <scope>NUCLEOTIDE SEQUENCE</scope>
    <source>
        <strain evidence="4">LS3</strain>
    </source>
</reference>
<comment type="similarity">
    <text evidence="1 3">Belongs to the short-chain dehydrogenases/reductases (SDR) family.</text>
</comment>
<sequence>MSNIFGLDSGAIDPQRDIVLITGGGGGLGASLASLLNQKGYRVVVLDVSIPPNSKRIHTVAYYKCDVSKKNQVDSIAATIENKIGPISVLINNAAINCPGPVITLNQKALERTLQVNVVANVHTIQAFVPGMITRGRGYIVTIASVLGHISPANLSAYGASKSALIALHESLTQEMANDGHSGVRTLLVSPGQMNTTLFSAVSTPSRILAPVLTPEYVAGRIVGSLESGSRGELHLPMYGYFVPLVRAMPYPLAAVVRYLTGVDRTAIAAFHQ</sequence>
<dbReference type="PANTHER" id="PTHR24322">
    <property type="entry name" value="PKSB"/>
    <property type="match status" value="1"/>
</dbReference>
<dbReference type="InterPro" id="IPR002347">
    <property type="entry name" value="SDR_fam"/>
</dbReference>
<keyword evidence="2" id="KW-0560">Oxidoreductase</keyword>
<dbReference type="PRINTS" id="PR00080">
    <property type="entry name" value="SDRFAMILY"/>
</dbReference>
<organism evidence="4">
    <name type="scientific">Blastobotrys adeninivorans</name>
    <name type="common">Yeast</name>
    <name type="synonym">Arxula adeninivorans</name>
    <dbReference type="NCBI Taxonomy" id="409370"/>
    <lineage>
        <taxon>Eukaryota</taxon>
        <taxon>Fungi</taxon>
        <taxon>Dikarya</taxon>
        <taxon>Ascomycota</taxon>
        <taxon>Saccharomycotina</taxon>
        <taxon>Dipodascomycetes</taxon>
        <taxon>Dipodascales</taxon>
        <taxon>Trichomonascaceae</taxon>
        <taxon>Blastobotrys</taxon>
    </lineage>
</organism>
<name>A0A060TBY7_BLAAD</name>